<evidence type="ECO:0000256" key="1">
    <source>
        <dbReference type="SAM" id="Phobius"/>
    </source>
</evidence>
<sequence length="116" mass="13030">MKTNPPQPKKKSHFKAGLLAGAVFGLAAGIFMSSKDGKKLAKNLQAKTKGIQARLQKEIKKAAHLSEETYEDAIDRVLAYYTKSRKIATKEVPALKRYLMGKWHMIQREMKSAGKR</sequence>
<keyword evidence="1" id="KW-0812">Transmembrane</keyword>
<keyword evidence="1" id="KW-0472">Membrane</keyword>
<dbReference type="EMBL" id="MGEH01000025">
    <property type="protein sequence ID" value="OGL78703.1"/>
    <property type="molecule type" value="Genomic_DNA"/>
</dbReference>
<dbReference type="Proteomes" id="UP000176603">
    <property type="component" value="Unassembled WGS sequence"/>
</dbReference>
<gene>
    <name evidence="2" type="ORF">A3E39_04870</name>
</gene>
<evidence type="ECO:0008006" key="4">
    <source>
        <dbReference type="Google" id="ProtNLM"/>
    </source>
</evidence>
<comment type="caution">
    <text evidence="2">The sequence shown here is derived from an EMBL/GenBank/DDBJ whole genome shotgun (WGS) entry which is preliminary data.</text>
</comment>
<dbReference type="STRING" id="1802399.A3E39_04870"/>
<accession>A0A1F7UK85</accession>
<feature type="transmembrane region" description="Helical" evidence="1">
    <location>
        <begin position="12"/>
        <end position="32"/>
    </location>
</feature>
<proteinExistence type="predicted"/>
<organism evidence="2 3">
    <name type="scientific">Candidatus Uhrbacteria bacterium RIFCSPHIGHO2_12_FULL_60_25</name>
    <dbReference type="NCBI Taxonomy" id="1802399"/>
    <lineage>
        <taxon>Bacteria</taxon>
        <taxon>Candidatus Uhriibacteriota</taxon>
    </lineage>
</organism>
<protein>
    <recommendedName>
        <fullName evidence="4">YtxH domain-containing protein</fullName>
    </recommendedName>
</protein>
<dbReference type="AlphaFoldDB" id="A0A1F7UK85"/>
<evidence type="ECO:0000313" key="2">
    <source>
        <dbReference type="EMBL" id="OGL78703.1"/>
    </source>
</evidence>
<keyword evidence="1" id="KW-1133">Transmembrane helix</keyword>
<evidence type="ECO:0000313" key="3">
    <source>
        <dbReference type="Proteomes" id="UP000176603"/>
    </source>
</evidence>
<name>A0A1F7UK85_9BACT</name>
<reference evidence="2 3" key="1">
    <citation type="journal article" date="2016" name="Nat. Commun.">
        <title>Thousands of microbial genomes shed light on interconnected biogeochemical processes in an aquifer system.</title>
        <authorList>
            <person name="Anantharaman K."/>
            <person name="Brown C.T."/>
            <person name="Hug L.A."/>
            <person name="Sharon I."/>
            <person name="Castelle C.J."/>
            <person name="Probst A.J."/>
            <person name="Thomas B.C."/>
            <person name="Singh A."/>
            <person name="Wilkins M.J."/>
            <person name="Karaoz U."/>
            <person name="Brodie E.L."/>
            <person name="Williams K.H."/>
            <person name="Hubbard S.S."/>
            <person name="Banfield J.F."/>
        </authorList>
    </citation>
    <scope>NUCLEOTIDE SEQUENCE [LARGE SCALE GENOMIC DNA]</scope>
</reference>